<dbReference type="UniPathway" id="UPA00988"/>
<evidence type="ECO:0000256" key="11">
    <source>
        <dbReference type="HAMAP-Rule" id="MF_03049"/>
    </source>
</evidence>
<dbReference type="PANTHER" id="PTHR10953:SF102">
    <property type="entry name" value="ADENYLYLTRANSFERASE AND SULFURTRANSFERASE MOCS3"/>
    <property type="match status" value="1"/>
</dbReference>
<evidence type="ECO:0000256" key="2">
    <source>
        <dbReference type="ARBA" id="ARBA00022490"/>
    </source>
</evidence>
<feature type="domain" description="Rhodanese" evidence="13">
    <location>
        <begin position="405"/>
        <end position="513"/>
    </location>
</feature>
<dbReference type="InterPro" id="IPR001763">
    <property type="entry name" value="Rhodanese-like_dom"/>
</dbReference>
<dbReference type="AlphaFoldDB" id="A0A8K0NR92"/>
<feature type="binding site" evidence="11">
    <location>
        <begin position="133"/>
        <end position="134"/>
    </location>
    <ligand>
        <name>ATP</name>
        <dbReference type="ChEBI" id="CHEBI:30616"/>
    </ligand>
</feature>
<evidence type="ECO:0000256" key="12">
    <source>
        <dbReference type="SAM" id="MobiDB-lite"/>
    </source>
</evidence>
<dbReference type="EMBL" id="JABELV010000145">
    <property type="protein sequence ID" value="KAG7529557.1"/>
    <property type="molecule type" value="Genomic_DNA"/>
</dbReference>
<feature type="binding site" evidence="11">
    <location>
        <position position="312"/>
    </location>
    <ligand>
        <name>Zn(2+)</name>
        <dbReference type="ChEBI" id="CHEBI:29105"/>
    </ligand>
</feature>
<dbReference type="Proteomes" id="UP000812966">
    <property type="component" value="Unassembled WGS sequence"/>
</dbReference>
<dbReference type="InterPro" id="IPR000594">
    <property type="entry name" value="ThiF_NAD_FAD-bd"/>
</dbReference>
<dbReference type="SUPFAM" id="SSF52821">
    <property type="entry name" value="Rhodanese/Cell cycle control phosphatase"/>
    <property type="match status" value="1"/>
</dbReference>
<dbReference type="PANTHER" id="PTHR10953">
    <property type="entry name" value="UBIQUITIN-ACTIVATING ENZYME E1"/>
    <property type="match status" value="1"/>
</dbReference>
<keyword evidence="15" id="KW-1185">Reference proteome</keyword>
<evidence type="ECO:0000313" key="14">
    <source>
        <dbReference type="EMBL" id="KAG7529557.1"/>
    </source>
</evidence>
<feature type="binding site" evidence="11">
    <location>
        <position position="227"/>
    </location>
    <ligand>
        <name>Zn(2+)</name>
        <dbReference type="ChEBI" id="CHEBI:29105"/>
    </ligand>
</feature>
<sequence length="515" mass="55078">MQEHTSLTLEEYRRYGRQMILRGFGLPGQLKLKNAKVAVIGAGGLGCPALQYLAGAGVGTIGIFDFDTVEASNLHRQVLHTTARVGEYKAESAKAALTSLNPHITIITHTCPLLPSTALSLLAPYNLVLDCTDRPQTRYLVNDACVRLDVPLISGAAIEWAGQWCVLGGYHQGGLPIPAAESRREDGDHKGIGRATWPAPSLPTGSSDQMSPPPTPTPRTRRPCYRCLFPQPLANTSGNDRSGTCEEEGVYGPIVGVVGVQMAAEAIKVVLGVDDPLPRLNLISMSPALTADPASTSTPFRSIRVRGPSGKCKACGEGPGVVVGDDLEAVGYDEFCGVRKTYDQYAGEGEDKVDVMGKRTTTQASVERISVQGLKDGFYDGRIPGGYVTSLDPVSPERSGRSEEGDGKKVLVDVRAELEYGLCALPGSTNIPMKAFLSDPIGRLRSISQTAHLPSEVYFMCRRGNDSLISAEALRAALSESESEAGKAVERCRVKDVVGGVRAWSDQVDPTFPMY</sequence>
<comment type="cofactor">
    <cofactor evidence="11">
        <name>Zn(2+)</name>
        <dbReference type="ChEBI" id="CHEBI:29105"/>
    </cofactor>
    <text evidence="11">Binds 1 zinc ion per subunit.</text>
</comment>
<comment type="subcellular location">
    <subcellularLocation>
        <location evidence="1">Cytoplasm</location>
        <location evidence="1">Cytosol</location>
    </subcellularLocation>
</comment>
<dbReference type="GO" id="GO:0046872">
    <property type="term" value="F:metal ion binding"/>
    <property type="evidence" value="ECO:0007669"/>
    <property type="project" value="UniProtKB-KW"/>
</dbReference>
<comment type="similarity">
    <text evidence="11">In the N-terminal section; belongs to the HesA/MoeB/ThiF family. UBA4 subfamily.</text>
</comment>
<dbReference type="InterPro" id="IPR035985">
    <property type="entry name" value="Ubiquitin-activating_enz"/>
</dbReference>
<dbReference type="Gene3D" id="3.40.50.720">
    <property type="entry name" value="NAD(P)-binding Rossmann-like Domain"/>
    <property type="match status" value="1"/>
</dbReference>
<dbReference type="Pfam" id="PF00899">
    <property type="entry name" value="ThiF"/>
    <property type="match status" value="1"/>
</dbReference>
<dbReference type="GO" id="GO:0032447">
    <property type="term" value="P:protein urmylation"/>
    <property type="evidence" value="ECO:0007669"/>
    <property type="project" value="TreeGrafter"/>
</dbReference>
<dbReference type="Pfam" id="PF00581">
    <property type="entry name" value="Rhodanese"/>
    <property type="match status" value="1"/>
</dbReference>
<dbReference type="GO" id="GO:0005524">
    <property type="term" value="F:ATP binding"/>
    <property type="evidence" value="ECO:0007669"/>
    <property type="project" value="UniProtKB-KW"/>
</dbReference>
<dbReference type="OrthoDB" id="10261062at2759"/>
<feature type="binding site" evidence="11">
    <location>
        <position position="315"/>
    </location>
    <ligand>
        <name>Zn(2+)</name>
        <dbReference type="ChEBI" id="CHEBI:29105"/>
    </ligand>
</feature>
<accession>A0A8K0NR92</accession>
<feature type="region of interest" description="Disordered" evidence="12">
    <location>
        <begin position="181"/>
        <end position="222"/>
    </location>
</feature>
<feature type="active site" description="Cysteine persulfide intermediate; for sulfurtransferase activity" evidence="11">
    <location>
        <position position="461"/>
    </location>
</feature>
<dbReference type="GO" id="GO:0004792">
    <property type="term" value="F:thiosulfate-cyanide sulfurtransferase activity"/>
    <property type="evidence" value="ECO:0007669"/>
    <property type="project" value="TreeGrafter"/>
</dbReference>
<keyword evidence="10 11" id="KW-0511">Multifunctional enzyme</keyword>
<feature type="binding site" evidence="11">
    <location>
        <position position="65"/>
    </location>
    <ligand>
        <name>ATP</name>
        <dbReference type="ChEBI" id="CHEBI:30616"/>
    </ligand>
</feature>
<protein>
    <recommendedName>
        <fullName evidence="13">Rhodanese domain-containing protein</fullName>
    </recommendedName>
</protein>
<gene>
    <name evidence="11" type="primary">UBA4</name>
    <name evidence="14" type="ORF">FFLO_05573</name>
</gene>
<dbReference type="InterPro" id="IPR036873">
    <property type="entry name" value="Rhodanese-like_dom_sf"/>
</dbReference>
<keyword evidence="5 11" id="KW-0479">Metal-binding</keyword>
<evidence type="ECO:0000256" key="7">
    <source>
        <dbReference type="ARBA" id="ARBA00022786"/>
    </source>
</evidence>
<dbReference type="Gene3D" id="3.40.250.10">
    <property type="entry name" value="Rhodanese-like domain"/>
    <property type="match status" value="1"/>
</dbReference>
<keyword evidence="8 11" id="KW-0862">Zinc</keyword>
<dbReference type="SUPFAM" id="SSF69572">
    <property type="entry name" value="Activating enzymes of the ubiquitin-like proteins"/>
    <property type="match status" value="1"/>
</dbReference>
<keyword evidence="4 11" id="KW-0819">tRNA processing</keyword>
<keyword evidence="6 11" id="KW-0547">Nucleotide-binding</keyword>
<evidence type="ECO:0000256" key="3">
    <source>
        <dbReference type="ARBA" id="ARBA00022679"/>
    </source>
</evidence>
<keyword evidence="3 11" id="KW-0808">Transferase</keyword>
<dbReference type="GO" id="GO:0042292">
    <property type="term" value="F:URM1 activating enzyme activity"/>
    <property type="evidence" value="ECO:0007669"/>
    <property type="project" value="TreeGrafter"/>
</dbReference>
<organism evidence="14 15">
    <name type="scientific">Filobasidium floriforme</name>
    <dbReference type="NCBI Taxonomy" id="5210"/>
    <lineage>
        <taxon>Eukaryota</taxon>
        <taxon>Fungi</taxon>
        <taxon>Dikarya</taxon>
        <taxon>Basidiomycota</taxon>
        <taxon>Agaricomycotina</taxon>
        <taxon>Tremellomycetes</taxon>
        <taxon>Filobasidiales</taxon>
        <taxon>Filobasidiaceae</taxon>
        <taxon>Filobasidium</taxon>
    </lineage>
</organism>
<evidence type="ECO:0000313" key="15">
    <source>
        <dbReference type="Proteomes" id="UP000812966"/>
    </source>
</evidence>
<dbReference type="InterPro" id="IPR045886">
    <property type="entry name" value="ThiF/MoeB/HesA"/>
</dbReference>
<keyword evidence="9 11" id="KW-0067">ATP-binding</keyword>
<name>A0A8K0NR92_9TREE</name>
<dbReference type="GO" id="GO:0070566">
    <property type="term" value="F:adenylyltransferase activity"/>
    <property type="evidence" value="ECO:0007669"/>
    <property type="project" value="InterPro"/>
</dbReference>
<keyword evidence="2 11" id="KW-0963">Cytoplasm</keyword>
<feature type="compositionally biased region" description="Basic and acidic residues" evidence="12">
    <location>
        <begin position="181"/>
        <end position="191"/>
    </location>
</feature>
<feature type="binding site" evidence="11">
    <location>
        <position position="224"/>
    </location>
    <ligand>
        <name>Zn(2+)</name>
        <dbReference type="ChEBI" id="CHEBI:29105"/>
    </ligand>
</feature>
<evidence type="ECO:0000256" key="8">
    <source>
        <dbReference type="ARBA" id="ARBA00022833"/>
    </source>
</evidence>
<evidence type="ECO:0000256" key="9">
    <source>
        <dbReference type="ARBA" id="ARBA00022840"/>
    </source>
</evidence>
<dbReference type="InterPro" id="IPR028885">
    <property type="entry name" value="MOCS3/Uba4"/>
</dbReference>
<keyword evidence="7" id="KW-0833">Ubl conjugation pathway</keyword>
<comment type="pathway">
    <text evidence="11">tRNA modification; 5-methoxycarbonylmethyl-2-thiouridine-tRNA biosynthesis.</text>
</comment>
<feature type="active site" description="Glycyl thioester intermediate; for adenylyltransferase activity" evidence="11">
    <location>
        <position position="245"/>
    </location>
</feature>
<feature type="binding site" evidence="11">
    <location>
        <position position="44"/>
    </location>
    <ligand>
        <name>ATP</name>
        <dbReference type="ChEBI" id="CHEBI:30616"/>
    </ligand>
</feature>
<dbReference type="HAMAP" id="MF_03049">
    <property type="entry name" value="MOCS3_Uba4"/>
    <property type="match status" value="1"/>
</dbReference>
<evidence type="ECO:0000256" key="10">
    <source>
        <dbReference type="ARBA" id="ARBA00023268"/>
    </source>
</evidence>
<evidence type="ECO:0000256" key="6">
    <source>
        <dbReference type="ARBA" id="ARBA00022741"/>
    </source>
</evidence>
<evidence type="ECO:0000256" key="5">
    <source>
        <dbReference type="ARBA" id="ARBA00022723"/>
    </source>
</evidence>
<evidence type="ECO:0000259" key="13">
    <source>
        <dbReference type="PROSITE" id="PS50206"/>
    </source>
</evidence>
<dbReference type="GO" id="GO:0005829">
    <property type="term" value="C:cytosol"/>
    <property type="evidence" value="ECO:0007669"/>
    <property type="project" value="UniProtKB-SubCell"/>
</dbReference>
<dbReference type="GO" id="GO:0002143">
    <property type="term" value="P:tRNA wobble position uridine thiolation"/>
    <property type="evidence" value="ECO:0007669"/>
    <property type="project" value="InterPro"/>
</dbReference>
<comment type="caution">
    <text evidence="14">The sequence shown here is derived from an EMBL/GenBank/DDBJ whole genome shotgun (WGS) entry which is preliminary data.</text>
</comment>
<feature type="binding site" evidence="11">
    <location>
        <position position="89"/>
    </location>
    <ligand>
        <name>ATP</name>
        <dbReference type="ChEBI" id="CHEBI:30616"/>
    </ligand>
</feature>
<dbReference type="SMART" id="SM00450">
    <property type="entry name" value="RHOD"/>
    <property type="match status" value="1"/>
</dbReference>
<reference evidence="14" key="1">
    <citation type="submission" date="2020-04" db="EMBL/GenBank/DDBJ databases">
        <title>Analysis of mating type loci in Filobasidium floriforme.</title>
        <authorList>
            <person name="Nowrousian M."/>
        </authorList>
    </citation>
    <scope>NUCLEOTIDE SEQUENCE</scope>
    <source>
        <strain evidence="14">CBS 6242</strain>
    </source>
</reference>
<dbReference type="PROSITE" id="PS50206">
    <property type="entry name" value="RHODANESE_3"/>
    <property type="match status" value="1"/>
</dbReference>
<dbReference type="CDD" id="cd00757">
    <property type="entry name" value="ThiF_MoeB_HesA_family"/>
    <property type="match status" value="1"/>
</dbReference>
<feature type="binding site" evidence="11">
    <location>
        <begin position="72"/>
        <end position="76"/>
    </location>
    <ligand>
        <name>ATP</name>
        <dbReference type="ChEBI" id="CHEBI:30616"/>
    </ligand>
</feature>
<evidence type="ECO:0000256" key="4">
    <source>
        <dbReference type="ARBA" id="ARBA00022694"/>
    </source>
</evidence>
<proteinExistence type="inferred from homology"/>
<evidence type="ECO:0000256" key="1">
    <source>
        <dbReference type="ARBA" id="ARBA00004514"/>
    </source>
</evidence>